<dbReference type="GO" id="GO:0016787">
    <property type="term" value="F:hydrolase activity"/>
    <property type="evidence" value="ECO:0007669"/>
    <property type="project" value="UniProtKB-KW"/>
</dbReference>
<comment type="caution">
    <text evidence="3">The sequence shown here is derived from an EMBL/GenBank/DDBJ whole genome shotgun (WGS) entry which is preliminary data.</text>
</comment>
<sequence>MASYLTVTSTTRKYLEALPVFDEAYLEINALRARPELKSPAVFPVVNVETMSVPGTPDLSVDVYRPSDSKDRVLPALIYIHGGGWALHSNKDAYRFLCSKIADTVKCAVFYVHYTLSPEAQFPIAVEECYSVFSWVTGLEHCGTLKIDPTRVAIGGDSAGGNLAIAVTLLDKERNEKRKLVYQVLFYPVTDAVFNTGSYYEFGKDFGLVRRMMEYFWDLYVPDKTDRQNILACPLKATLDELKDLPPALIITAEADILRDEAEIFARKLIQAGVPVTSTRVLGVLHGFMTNSLLYSEETLSSLDMAMGALCRCFA</sequence>
<accession>A0A8H7UYI0</accession>
<name>A0A8H7UYI0_9FUNG</name>
<dbReference type="Gene3D" id="3.40.50.1820">
    <property type="entry name" value="alpha/beta hydrolase"/>
    <property type="match status" value="1"/>
</dbReference>
<evidence type="ECO:0000259" key="2">
    <source>
        <dbReference type="Pfam" id="PF07859"/>
    </source>
</evidence>
<dbReference type="PANTHER" id="PTHR48081">
    <property type="entry name" value="AB HYDROLASE SUPERFAMILY PROTEIN C4A8.06C"/>
    <property type="match status" value="1"/>
</dbReference>
<evidence type="ECO:0000313" key="3">
    <source>
        <dbReference type="EMBL" id="KAG2198817.1"/>
    </source>
</evidence>
<evidence type="ECO:0000313" key="4">
    <source>
        <dbReference type="Proteomes" id="UP000603453"/>
    </source>
</evidence>
<organism evidence="3 4">
    <name type="scientific">Mucor saturninus</name>
    <dbReference type="NCBI Taxonomy" id="64648"/>
    <lineage>
        <taxon>Eukaryota</taxon>
        <taxon>Fungi</taxon>
        <taxon>Fungi incertae sedis</taxon>
        <taxon>Mucoromycota</taxon>
        <taxon>Mucoromycotina</taxon>
        <taxon>Mucoromycetes</taxon>
        <taxon>Mucorales</taxon>
        <taxon>Mucorineae</taxon>
        <taxon>Mucoraceae</taxon>
        <taxon>Mucor</taxon>
    </lineage>
</organism>
<gene>
    <name evidence="3" type="ORF">INT47_000733</name>
</gene>
<dbReference type="Pfam" id="PF07859">
    <property type="entry name" value="Abhydrolase_3"/>
    <property type="match status" value="1"/>
</dbReference>
<proteinExistence type="predicted"/>
<dbReference type="InterPro" id="IPR050300">
    <property type="entry name" value="GDXG_lipolytic_enzyme"/>
</dbReference>
<dbReference type="Proteomes" id="UP000603453">
    <property type="component" value="Unassembled WGS sequence"/>
</dbReference>
<feature type="domain" description="Alpha/beta hydrolase fold-3" evidence="2">
    <location>
        <begin position="77"/>
        <end position="289"/>
    </location>
</feature>
<dbReference type="OrthoDB" id="408631at2759"/>
<reference evidence="3" key="1">
    <citation type="submission" date="2020-12" db="EMBL/GenBank/DDBJ databases">
        <title>Metabolic potential, ecology and presence of endohyphal bacteria is reflected in genomic diversity of Mucoromycotina.</title>
        <authorList>
            <person name="Muszewska A."/>
            <person name="Okrasinska A."/>
            <person name="Steczkiewicz K."/>
            <person name="Drgas O."/>
            <person name="Orlowska M."/>
            <person name="Perlinska-Lenart U."/>
            <person name="Aleksandrzak-Piekarczyk T."/>
            <person name="Szatraj K."/>
            <person name="Zielenkiewicz U."/>
            <person name="Pilsyk S."/>
            <person name="Malc E."/>
            <person name="Mieczkowski P."/>
            <person name="Kruszewska J.S."/>
            <person name="Biernat P."/>
            <person name="Pawlowska J."/>
        </authorList>
    </citation>
    <scope>NUCLEOTIDE SEQUENCE</scope>
    <source>
        <strain evidence="3">WA0000017839</strain>
    </source>
</reference>
<keyword evidence="1" id="KW-0378">Hydrolase</keyword>
<dbReference type="InterPro" id="IPR029058">
    <property type="entry name" value="AB_hydrolase_fold"/>
</dbReference>
<dbReference type="AlphaFoldDB" id="A0A8H7UYI0"/>
<dbReference type="SUPFAM" id="SSF53474">
    <property type="entry name" value="alpha/beta-Hydrolases"/>
    <property type="match status" value="1"/>
</dbReference>
<dbReference type="PANTHER" id="PTHR48081:SF8">
    <property type="entry name" value="ALPHA_BETA HYDROLASE FOLD-3 DOMAIN-CONTAINING PROTEIN-RELATED"/>
    <property type="match status" value="1"/>
</dbReference>
<protein>
    <recommendedName>
        <fullName evidence="2">Alpha/beta hydrolase fold-3 domain-containing protein</fullName>
    </recommendedName>
</protein>
<dbReference type="EMBL" id="JAEPRD010000104">
    <property type="protein sequence ID" value="KAG2198817.1"/>
    <property type="molecule type" value="Genomic_DNA"/>
</dbReference>
<evidence type="ECO:0000256" key="1">
    <source>
        <dbReference type="ARBA" id="ARBA00022801"/>
    </source>
</evidence>
<dbReference type="InterPro" id="IPR013094">
    <property type="entry name" value="AB_hydrolase_3"/>
</dbReference>
<keyword evidence="4" id="KW-1185">Reference proteome</keyword>